<protein>
    <recommendedName>
        <fullName evidence="3">Cysteine-rich transmembrane CYSTM domain-containing protein</fullName>
    </recommendedName>
</protein>
<evidence type="ECO:0000313" key="1">
    <source>
        <dbReference type="EMBL" id="CAK9199837.1"/>
    </source>
</evidence>
<evidence type="ECO:0008006" key="3">
    <source>
        <dbReference type="Google" id="ProtNLM"/>
    </source>
</evidence>
<organism evidence="1 2">
    <name type="scientific">Sphagnum troendelagicum</name>
    <dbReference type="NCBI Taxonomy" id="128251"/>
    <lineage>
        <taxon>Eukaryota</taxon>
        <taxon>Viridiplantae</taxon>
        <taxon>Streptophyta</taxon>
        <taxon>Embryophyta</taxon>
        <taxon>Bryophyta</taxon>
        <taxon>Sphagnophytina</taxon>
        <taxon>Sphagnopsida</taxon>
        <taxon>Sphagnales</taxon>
        <taxon>Sphagnaceae</taxon>
        <taxon>Sphagnum</taxon>
    </lineage>
</organism>
<sequence length="87" mass="9102">MLGHRKGRMNQQYAASPGANGIYNNQAAAQVPQSYAPAYVDDASGGAPLGAGRPRRTHHKLANTCGGLFACCWICTWPCHGPCCGGL</sequence>
<name>A0ABP0TLW4_9BRYO</name>
<keyword evidence="2" id="KW-1185">Reference proteome</keyword>
<proteinExistence type="predicted"/>
<evidence type="ECO:0000313" key="2">
    <source>
        <dbReference type="Proteomes" id="UP001497512"/>
    </source>
</evidence>
<dbReference type="Proteomes" id="UP001497512">
    <property type="component" value="Chromosome 12"/>
</dbReference>
<gene>
    <name evidence="1" type="ORF">CSSPTR1EN2_LOCUS5136</name>
</gene>
<reference evidence="1" key="1">
    <citation type="submission" date="2024-02" db="EMBL/GenBank/DDBJ databases">
        <authorList>
            <consortium name="ELIXIR-Norway"/>
            <consortium name="Elixir Norway"/>
        </authorList>
    </citation>
    <scope>NUCLEOTIDE SEQUENCE</scope>
</reference>
<accession>A0ABP0TLW4</accession>
<dbReference type="EMBL" id="OZ019904">
    <property type="protein sequence ID" value="CAK9199837.1"/>
    <property type="molecule type" value="Genomic_DNA"/>
</dbReference>